<keyword evidence="1" id="KW-0597">Phosphoprotein</keyword>
<dbReference type="PROSITE" id="PS50110">
    <property type="entry name" value="RESPONSE_REGULATORY"/>
    <property type="match status" value="1"/>
</dbReference>
<dbReference type="InterPro" id="IPR001789">
    <property type="entry name" value="Sig_transdc_resp-reg_receiver"/>
</dbReference>
<feature type="non-terminal residue" evidence="4">
    <location>
        <position position="1"/>
    </location>
</feature>
<proteinExistence type="predicted"/>
<gene>
    <name evidence="4" type="ORF">S03H2_26958</name>
</gene>
<comment type="caution">
    <text evidence="4">The sequence shown here is derived from an EMBL/GenBank/DDBJ whole genome shotgun (WGS) entry which is preliminary data.</text>
</comment>
<evidence type="ECO:0000313" key="4">
    <source>
        <dbReference type="EMBL" id="GAH56394.1"/>
    </source>
</evidence>
<dbReference type="GO" id="GO:0000160">
    <property type="term" value="P:phosphorelay signal transduction system"/>
    <property type="evidence" value="ECO:0007669"/>
    <property type="project" value="InterPro"/>
</dbReference>
<dbReference type="AlphaFoldDB" id="X1HRD4"/>
<dbReference type="SUPFAM" id="SSF52172">
    <property type="entry name" value="CheY-like"/>
    <property type="match status" value="1"/>
</dbReference>
<dbReference type="EMBL" id="BARU01015892">
    <property type="protein sequence ID" value="GAH56394.1"/>
    <property type="molecule type" value="Genomic_DNA"/>
</dbReference>
<evidence type="ECO:0000256" key="2">
    <source>
        <dbReference type="SAM" id="MobiDB-lite"/>
    </source>
</evidence>
<dbReference type="PANTHER" id="PTHR45339">
    <property type="entry name" value="HYBRID SIGNAL TRANSDUCTION HISTIDINE KINASE J"/>
    <property type="match status" value="1"/>
</dbReference>
<protein>
    <recommendedName>
        <fullName evidence="3">Response regulatory domain-containing protein</fullName>
    </recommendedName>
</protein>
<evidence type="ECO:0000256" key="1">
    <source>
        <dbReference type="ARBA" id="ARBA00022553"/>
    </source>
</evidence>
<dbReference type="InterPro" id="IPR011006">
    <property type="entry name" value="CheY-like_superfamily"/>
</dbReference>
<accession>X1HRD4</accession>
<dbReference type="CDD" id="cd17546">
    <property type="entry name" value="REC_hyHK_CKI1_RcsC-like"/>
    <property type="match status" value="1"/>
</dbReference>
<reference evidence="4" key="1">
    <citation type="journal article" date="2014" name="Front. Microbiol.">
        <title>High frequency of phylogenetically diverse reductive dehalogenase-homologous genes in deep subseafloor sedimentary metagenomes.</title>
        <authorList>
            <person name="Kawai M."/>
            <person name="Futagami T."/>
            <person name="Toyoda A."/>
            <person name="Takaki Y."/>
            <person name="Nishi S."/>
            <person name="Hori S."/>
            <person name="Arai W."/>
            <person name="Tsubouchi T."/>
            <person name="Morono Y."/>
            <person name="Uchiyama I."/>
            <person name="Ito T."/>
            <person name="Fujiyama A."/>
            <person name="Inagaki F."/>
            <person name="Takami H."/>
        </authorList>
    </citation>
    <scope>NUCLEOTIDE SEQUENCE</scope>
    <source>
        <strain evidence="4">Expedition CK06-06</strain>
    </source>
</reference>
<feature type="non-terminal residue" evidence="4">
    <location>
        <position position="69"/>
    </location>
</feature>
<dbReference type="Gene3D" id="3.40.50.2300">
    <property type="match status" value="1"/>
</dbReference>
<evidence type="ECO:0000259" key="3">
    <source>
        <dbReference type="PROSITE" id="PS50110"/>
    </source>
</evidence>
<name>X1HRD4_9ZZZZ</name>
<organism evidence="4">
    <name type="scientific">marine sediment metagenome</name>
    <dbReference type="NCBI Taxonomy" id="412755"/>
    <lineage>
        <taxon>unclassified sequences</taxon>
        <taxon>metagenomes</taxon>
        <taxon>ecological metagenomes</taxon>
    </lineage>
</organism>
<sequence>HADYDVVLMDIHMPGIDGLTATREIRKQARWATLPIVALTARARPEDRHSSSAAGMNAHLTKPIDEATL</sequence>
<dbReference type="Pfam" id="PF00072">
    <property type="entry name" value="Response_reg"/>
    <property type="match status" value="1"/>
</dbReference>
<feature type="domain" description="Response regulatory" evidence="3">
    <location>
        <begin position="1"/>
        <end position="69"/>
    </location>
</feature>
<dbReference type="PANTHER" id="PTHR45339:SF3">
    <property type="entry name" value="HISTIDINE KINASE"/>
    <property type="match status" value="1"/>
</dbReference>
<feature type="region of interest" description="Disordered" evidence="2">
    <location>
        <begin position="43"/>
        <end position="69"/>
    </location>
</feature>